<dbReference type="InterPro" id="IPR010657">
    <property type="entry name" value="ImpA_N"/>
</dbReference>
<dbReference type="Pfam" id="PF06812">
    <property type="entry name" value="ImpA_N"/>
    <property type="match status" value="1"/>
</dbReference>
<dbReference type="AlphaFoldDB" id="A0A081RZM1"/>
<dbReference type="EMBL" id="JGVH01000018">
    <property type="protein sequence ID" value="KER04124.1"/>
    <property type="molecule type" value="Genomic_DNA"/>
</dbReference>
<protein>
    <submittedName>
        <fullName evidence="2">Type VI secretion-associated protein, VC_A0119 family</fullName>
    </submittedName>
</protein>
<sequence length="526" mass="59586">MLQQLLASCFSGRDALAEARESIARWENWLLPISAGAPVGDDPVYNDDFQHMREEVNKLSGIDTALICELAEKLLTTQCKDVRVAAYYVWARLHQDGERGLAEGLTLLAALAERFGEALLPCRADSRKAAFEWLTGVKIQDSLSRYPEVDRSDFEHILVALALLEHVFATWDEDTRPALIGLAGTLENRLAQSGGVEAVIPQTAAPVSPFAVQPPLTAWRPIQSGRDLLDQARELARYLRDQPQGWLSSARLMRSIRWDTVHQLPPQDVTGLTRLAPPRTEYRVQLKRLYRQQNWRELLEQADQIFTKSVNHFWLDLQWYLCQALKQLGCPYDGWADIVKQDLSSLLERLPGLESMAYNDGTPFADEVTAGWIAQQVHANQADWQFEHRPTPSRPDDDILSLEPEALQLADSEGMEAALRWLEQLPGIKGVRHRWLQRLLMARVTEQCGKPDMALHLLAELNANGPFSLDEWEPELMFEVKACLLKLLRMKAQRSEHDKANMAQRRETLLAELVAIDPIRAAVLCS</sequence>
<evidence type="ECO:0000313" key="2">
    <source>
        <dbReference type="EMBL" id="KER04124.1"/>
    </source>
</evidence>
<dbReference type="NCBIfam" id="TIGR03362">
    <property type="entry name" value="VI_chp_7"/>
    <property type="match status" value="1"/>
</dbReference>
<dbReference type="PANTHER" id="PTHR37024">
    <property type="entry name" value="TYPE VI SECRETION SYSTEM DUF2094 AND IMPA-RELATED DOMAIN PROTEIN"/>
    <property type="match status" value="1"/>
</dbReference>
<proteinExistence type="predicted"/>
<dbReference type="RefSeq" id="WP_036837928.1">
    <property type="nucleotide sequence ID" value="NZ_CAWLUD010000018.1"/>
</dbReference>
<dbReference type="InterPro" id="IPR017739">
    <property type="entry name" value="T6SS-assoc_VCA0119"/>
</dbReference>
<evidence type="ECO:0000259" key="1">
    <source>
        <dbReference type="Pfam" id="PF06812"/>
    </source>
</evidence>
<name>A0A081RZM1_PHOTE</name>
<evidence type="ECO:0000313" key="3">
    <source>
        <dbReference type="Proteomes" id="UP000028002"/>
    </source>
</evidence>
<dbReference type="Pfam" id="PF16989">
    <property type="entry name" value="T6SS_VasJ"/>
    <property type="match status" value="1"/>
</dbReference>
<accession>A0A081RZM1</accession>
<organism evidence="2 3">
    <name type="scientific">Photorhabdus temperata subsp. temperata Meg1</name>
    <dbReference type="NCBI Taxonomy" id="1393735"/>
    <lineage>
        <taxon>Bacteria</taxon>
        <taxon>Pseudomonadati</taxon>
        <taxon>Pseudomonadota</taxon>
        <taxon>Gammaproteobacteria</taxon>
        <taxon>Enterobacterales</taxon>
        <taxon>Morganellaceae</taxon>
        <taxon>Photorhabdus</taxon>
    </lineage>
</organism>
<dbReference type="Proteomes" id="UP000028002">
    <property type="component" value="Unassembled WGS sequence"/>
</dbReference>
<dbReference type="PATRIC" id="fig|1393735.3.peg.1283"/>
<comment type="caution">
    <text evidence="2">The sequence shown here is derived from an EMBL/GenBank/DDBJ whole genome shotgun (WGS) entry which is preliminary data.</text>
</comment>
<dbReference type="PANTHER" id="PTHR37024:SF5">
    <property type="entry name" value="IMPA N-TERMINAL DOMAIN-CONTAINING PROTEIN"/>
    <property type="match status" value="1"/>
</dbReference>
<feature type="domain" description="ImpA N-terminal" evidence="1">
    <location>
        <begin position="31"/>
        <end position="135"/>
    </location>
</feature>
<gene>
    <name evidence="2" type="ORF">MEG1DRAFT_01238</name>
</gene>
<reference evidence="2 3" key="1">
    <citation type="submission" date="2014-03" db="EMBL/GenBank/DDBJ databases">
        <title>Draft Genome of Photorhabdus temperata Meg1.</title>
        <authorList>
            <person name="Hurst S.G.IV."/>
            <person name="Morris K."/>
            <person name="Thomas K."/>
            <person name="Tisa L.S."/>
        </authorList>
    </citation>
    <scope>NUCLEOTIDE SEQUENCE [LARGE SCALE GENOMIC DNA]</scope>
    <source>
        <strain evidence="2 3">Meg1</strain>
    </source>
</reference>